<dbReference type="AlphaFoldDB" id="A0A9Q3Q564"/>
<feature type="region of interest" description="Disordered" evidence="1">
    <location>
        <begin position="1"/>
        <end position="63"/>
    </location>
</feature>
<dbReference type="Proteomes" id="UP000765509">
    <property type="component" value="Unassembled WGS sequence"/>
</dbReference>
<evidence type="ECO:0000313" key="2">
    <source>
        <dbReference type="EMBL" id="MBW0585679.1"/>
    </source>
</evidence>
<protein>
    <submittedName>
        <fullName evidence="2">Uncharacterized protein</fullName>
    </submittedName>
</protein>
<name>A0A9Q3Q564_9BASI</name>
<reference evidence="2" key="1">
    <citation type="submission" date="2021-03" db="EMBL/GenBank/DDBJ databases">
        <title>Draft genome sequence of rust myrtle Austropuccinia psidii MF-1, a brazilian biotype.</title>
        <authorList>
            <person name="Quecine M.C."/>
            <person name="Pachon D.M.R."/>
            <person name="Bonatelli M.L."/>
            <person name="Correr F.H."/>
            <person name="Franceschini L.M."/>
            <person name="Leite T.F."/>
            <person name="Margarido G.R.A."/>
            <person name="Almeida C.A."/>
            <person name="Ferrarezi J.A."/>
            <person name="Labate C.A."/>
        </authorList>
    </citation>
    <scope>NUCLEOTIDE SEQUENCE</scope>
    <source>
        <strain evidence="2">MF-1</strain>
    </source>
</reference>
<keyword evidence="3" id="KW-1185">Reference proteome</keyword>
<dbReference type="EMBL" id="AVOT02121669">
    <property type="protein sequence ID" value="MBW0585679.1"/>
    <property type="molecule type" value="Genomic_DNA"/>
</dbReference>
<sequence>DGRGPRRSSSYSGVVEPFPGTSRTTLRGPGEYDADQEENSVEEKNSDSTEPTTATVGASQGLRGPTIAQCNKTVSHQSEPVLLAIMQQIT</sequence>
<gene>
    <name evidence="2" type="ORF">O181_125394</name>
</gene>
<organism evidence="2 3">
    <name type="scientific">Austropuccinia psidii MF-1</name>
    <dbReference type="NCBI Taxonomy" id="1389203"/>
    <lineage>
        <taxon>Eukaryota</taxon>
        <taxon>Fungi</taxon>
        <taxon>Dikarya</taxon>
        <taxon>Basidiomycota</taxon>
        <taxon>Pucciniomycotina</taxon>
        <taxon>Pucciniomycetes</taxon>
        <taxon>Pucciniales</taxon>
        <taxon>Sphaerophragmiaceae</taxon>
        <taxon>Austropuccinia</taxon>
    </lineage>
</organism>
<comment type="caution">
    <text evidence="2">The sequence shown here is derived from an EMBL/GenBank/DDBJ whole genome shotgun (WGS) entry which is preliminary data.</text>
</comment>
<feature type="compositionally biased region" description="Polar residues" evidence="1">
    <location>
        <begin position="48"/>
        <end position="58"/>
    </location>
</feature>
<evidence type="ECO:0000313" key="3">
    <source>
        <dbReference type="Proteomes" id="UP000765509"/>
    </source>
</evidence>
<proteinExistence type="predicted"/>
<feature type="non-terminal residue" evidence="2">
    <location>
        <position position="1"/>
    </location>
</feature>
<accession>A0A9Q3Q564</accession>
<evidence type="ECO:0000256" key="1">
    <source>
        <dbReference type="SAM" id="MobiDB-lite"/>
    </source>
</evidence>